<name>A0A1M6BAU7_9CLOT</name>
<proteinExistence type="predicted"/>
<dbReference type="GO" id="GO:0003677">
    <property type="term" value="F:DNA binding"/>
    <property type="evidence" value="ECO:0007669"/>
    <property type="project" value="UniProtKB-UniRule"/>
</dbReference>
<feature type="domain" description="HTH tetR-type" evidence="3">
    <location>
        <begin position="14"/>
        <end position="74"/>
    </location>
</feature>
<reference evidence="4 5" key="1">
    <citation type="submission" date="2016-11" db="EMBL/GenBank/DDBJ databases">
        <authorList>
            <person name="Jaros S."/>
            <person name="Januszkiewicz K."/>
            <person name="Wedrychowicz H."/>
        </authorList>
    </citation>
    <scope>NUCLEOTIDE SEQUENCE [LARGE SCALE GENOMIC DNA]</scope>
    <source>
        <strain evidence="4 5">DSM 21758</strain>
    </source>
</reference>
<dbReference type="PROSITE" id="PS50977">
    <property type="entry name" value="HTH_TETR_2"/>
    <property type="match status" value="1"/>
</dbReference>
<evidence type="ECO:0000313" key="4">
    <source>
        <dbReference type="EMBL" id="SHI45835.1"/>
    </source>
</evidence>
<keyword evidence="1 2" id="KW-0238">DNA-binding</keyword>
<dbReference type="InterPro" id="IPR001647">
    <property type="entry name" value="HTH_TetR"/>
</dbReference>
<dbReference type="PANTHER" id="PTHR43479:SF11">
    <property type="entry name" value="ACREF_ENVCD OPERON REPRESSOR-RELATED"/>
    <property type="match status" value="1"/>
</dbReference>
<dbReference type="SUPFAM" id="SSF46689">
    <property type="entry name" value="Homeodomain-like"/>
    <property type="match status" value="1"/>
</dbReference>
<keyword evidence="5" id="KW-1185">Reference proteome</keyword>
<evidence type="ECO:0000313" key="5">
    <source>
        <dbReference type="Proteomes" id="UP000184310"/>
    </source>
</evidence>
<dbReference type="Gene3D" id="1.10.357.10">
    <property type="entry name" value="Tetracycline Repressor, domain 2"/>
    <property type="match status" value="1"/>
</dbReference>
<gene>
    <name evidence="4" type="ORF">SAMN02745163_00301</name>
</gene>
<feature type="DNA-binding region" description="H-T-H motif" evidence="2">
    <location>
        <begin position="37"/>
        <end position="56"/>
    </location>
</feature>
<evidence type="ECO:0000256" key="1">
    <source>
        <dbReference type="ARBA" id="ARBA00023125"/>
    </source>
</evidence>
<dbReference type="EMBL" id="FQZB01000003">
    <property type="protein sequence ID" value="SHI45835.1"/>
    <property type="molecule type" value="Genomic_DNA"/>
</dbReference>
<dbReference type="InterPro" id="IPR009057">
    <property type="entry name" value="Homeodomain-like_sf"/>
</dbReference>
<accession>A0A1M6BAU7</accession>
<evidence type="ECO:0000259" key="3">
    <source>
        <dbReference type="PROSITE" id="PS50977"/>
    </source>
</evidence>
<evidence type="ECO:0000256" key="2">
    <source>
        <dbReference type="PROSITE-ProRule" id="PRU00335"/>
    </source>
</evidence>
<dbReference type="STRING" id="1121302.SAMN02745163_00301"/>
<dbReference type="Pfam" id="PF00440">
    <property type="entry name" value="TetR_N"/>
    <property type="match status" value="1"/>
</dbReference>
<dbReference type="PRINTS" id="PR00455">
    <property type="entry name" value="HTHTETR"/>
</dbReference>
<dbReference type="Proteomes" id="UP000184310">
    <property type="component" value="Unassembled WGS sequence"/>
</dbReference>
<organism evidence="4 5">
    <name type="scientific">Clostridium cavendishii DSM 21758</name>
    <dbReference type="NCBI Taxonomy" id="1121302"/>
    <lineage>
        <taxon>Bacteria</taxon>
        <taxon>Bacillati</taxon>
        <taxon>Bacillota</taxon>
        <taxon>Clostridia</taxon>
        <taxon>Eubacteriales</taxon>
        <taxon>Clostridiaceae</taxon>
        <taxon>Clostridium</taxon>
    </lineage>
</organism>
<dbReference type="InterPro" id="IPR050624">
    <property type="entry name" value="HTH-type_Tx_Regulator"/>
</dbReference>
<dbReference type="AlphaFoldDB" id="A0A1M6BAU7"/>
<protein>
    <submittedName>
        <fullName evidence="4">Transcriptional regulator, TetR family</fullName>
    </submittedName>
</protein>
<dbReference type="PANTHER" id="PTHR43479">
    <property type="entry name" value="ACREF/ENVCD OPERON REPRESSOR-RELATED"/>
    <property type="match status" value="1"/>
</dbReference>
<sequence>MESKRNTKVEIKKNLKENDLCNAAFELFTTKGIKATAIDDIVRKAGVAKGTFYLYFKDKHDILNRLILRHSSKIVKEAMEETARKNIVDFEEMVLFYVNYIIELFKDSKLLLKLINKNFSWGIYRREIMKPEEHKEMQQLIEIFIKNMKERGMGLKEAEITLFMIIELVGTVCYSSIILGEPYEIDEVKPHLCEKIINMLRC</sequence>